<gene>
    <name evidence="1" type="ORF">OVA965_LOCUS37655</name>
    <name evidence="2" type="ORF">TMI583_LOCUS38760</name>
</gene>
<name>A0A8S2FNH3_9BILA</name>
<sequence>NGAGCGGKSALLTDVAVDSREKGN</sequence>
<dbReference type="EMBL" id="CAJNOK010035922">
    <property type="protein sequence ID" value="CAF1517648.1"/>
    <property type="molecule type" value="Genomic_DNA"/>
</dbReference>
<evidence type="ECO:0000313" key="2">
    <source>
        <dbReference type="EMBL" id="CAF4305060.1"/>
    </source>
</evidence>
<evidence type="ECO:0000313" key="1">
    <source>
        <dbReference type="EMBL" id="CAF1517648.1"/>
    </source>
</evidence>
<organism evidence="1 3">
    <name type="scientific">Didymodactylos carnosus</name>
    <dbReference type="NCBI Taxonomy" id="1234261"/>
    <lineage>
        <taxon>Eukaryota</taxon>
        <taxon>Metazoa</taxon>
        <taxon>Spiralia</taxon>
        <taxon>Gnathifera</taxon>
        <taxon>Rotifera</taxon>
        <taxon>Eurotatoria</taxon>
        <taxon>Bdelloidea</taxon>
        <taxon>Philodinida</taxon>
        <taxon>Philodinidae</taxon>
        <taxon>Didymodactylos</taxon>
    </lineage>
</organism>
<accession>A0A8S2FNH3</accession>
<proteinExistence type="predicted"/>
<dbReference type="AlphaFoldDB" id="A0A8S2FNH3"/>
<evidence type="ECO:0000313" key="3">
    <source>
        <dbReference type="Proteomes" id="UP000677228"/>
    </source>
</evidence>
<feature type="non-terminal residue" evidence="1">
    <location>
        <position position="1"/>
    </location>
</feature>
<comment type="caution">
    <text evidence="1">The sequence shown here is derived from an EMBL/GenBank/DDBJ whole genome shotgun (WGS) entry which is preliminary data.</text>
</comment>
<reference evidence="1" key="1">
    <citation type="submission" date="2021-02" db="EMBL/GenBank/DDBJ databases">
        <authorList>
            <person name="Nowell W R."/>
        </authorList>
    </citation>
    <scope>NUCLEOTIDE SEQUENCE</scope>
</reference>
<dbReference type="EMBL" id="CAJOBA010058041">
    <property type="protein sequence ID" value="CAF4305060.1"/>
    <property type="molecule type" value="Genomic_DNA"/>
</dbReference>
<protein>
    <submittedName>
        <fullName evidence="1">Uncharacterized protein</fullName>
    </submittedName>
</protein>
<dbReference type="Proteomes" id="UP000682733">
    <property type="component" value="Unassembled WGS sequence"/>
</dbReference>
<dbReference type="Proteomes" id="UP000677228">
    <property type="component" value="Unassembled WGS sequence"/>
</dbReference>